<proteinExistence type="predicted"/>
<evidence type="ECO:0000313" key="2">
    <source>
        <dbReference type="Proteomes" id="UP000255543"/>
    </source>
</evidence>
<sequence>MGDIMRPIPFEELLTRIFDEYQQQRSIFGIPEQQFYSPVKGKTVSVFGETCATPVGPAAGPHTQLAQNIVTSWLTGGRFIELKTVQILDRLELEKPCIDAEDECFNTEWSTEFTLLKAWDEYLKAWFALHLLEAMFQPSDSGKSFIFNMSVGYNLEGIKQPPMQQFIDNMMDASDHPKFAQYRDTLNKLLQDDAFLARHGLQEKRESLQALPARIPHQYGAGRHPLHHARLSSA</sequence>
<gene>
    <name evidence="1" type="ORF">NCTC8179_06530</name>
</gene>
<evidence type="ECO:0000313" key="1">
    <source>
        <dbReference type="EMBL" id="STL07210.1"/>
    </source>
</evidence>
<organism evidence="1 2">
    <name type="scientific">Escherichia coli</name>
    <dbReference type="NCBI Taxonomy" id="562"/>
    <lineage>
        <taxon>Bacteria</taxon>
        <taxon>Pseudomonadati</taxon>
        <taxon>Pseudomonadota</taxon>
        <taxon>Gammaproteobacteria</taxon>
        <taxon>Enterobacterales</taxon>
        <taxon>Enterobacteriaceae</taxon>
        <taxon>Escherichia</taxon>
    </lineage>
</organism>
<name>A0A377AIG6_ECOLX</name>
<dbReference type="Proteomes" id="UP000255543">
    <property type="component" value="Unassembled WGS sequence"/>
</dbReference>
<dbReference type="EMBL" id="UGEB01000001">
    <property type="protein sequence ID" value="STL07210.1"/>
    <property type="molecule type" value="Genomic_DNA"/>
</dbReference>
<dbReference type="SUPFAM" id="SSF51395">
    <property type="entry name" value="FMN-linked oxidoreductases"/>
    <property type="match status" value="1"/>
</dbReference>
<protein>
    <submittedName>
        <fullName evidence="1">Pyridine nucleotide-disulfide oxidoreductase</fullName>
    </submittedName>
</protein>
<dbReference type="AlphaFoldDB" id="A0A377AIG6"/>
<accession>A0A377AIG6</accession>
<reference evidence="1 2" key="1">
    <citation type="submission" date="2018-06" db="EMBL/GenBank/DDBJ databases">
        <authorList>
            <consortium name="Pathogen Informatics"/>
            <person name="Doyle S."/>
        </authorList>
    </citation>
    <scope>NUCLEOTIDE SEQUENCE [LARGE SCALE GENOMIC DNA]</scope>
    <source>
        <strain evidence="1 2">NCTC8179</strain>
    </source>
</reference>